<dbReference type="NCBIfam" id="TIGR02206">
    <property type="entry name" value="intg_mem_TP0381"/>
    <property type="match status" value="1"/>
</dbReference>
<feature type="transmembrane region" description="Helical" evidence="1">
    <location>
        <begin position="218"/>
        <end position="238"/>
    </location>
</feature>
<dbReference type="OrthoDB" id="9813172at2"/>
<dbReference type="InterPro" id="IPR011737">
    <property type="entry name" value="CHP02206_TP0381"/>
</dbReference>
<sequence>MLLADPSTFADPGTSLGSMPAYGAQHLAAVAVIVLAGIVLVPLARRYRGTGTETRVTRAAGWLLLVISASWTLWGLVPAHWDVQQSLPLHYSDALRYLTAIALICRPDWAIAICYFWGLTLNSQSILTPDLVYRHVRVLEFLEYWFAHGSALLVAVILVWGLGYRPTWRGYAVSFAAAVAWAAIAMSANAALGTNYGYLSRAPEGPSLLDVLGGWPVYVLWEVVLVASVWALMTWPWVRLSRRGLDRPAGARGLLRRLPARVTARTVRADRPATEAPAPH</sequence>
<evidence type="ECO:0000313" key="3">
    <source>
        <dbReference type="Proteomes" id="UP000023067"/>
    </source>
</evidence>
<protein>
    <submittedName>
        <fullName evidence="2">Membrane protein</fullName>
    </submittedName>
</protein>
<dbReference type="PATRIC" id="fig|396014.3.peg.792"/>
<keyword evidence="1" id="KW-1133">Transmembrane helix</keyword>
<organism evidence="2 3">
    <name type="scientific">Brachybacterium phenoliresistens</name>
    <dbReference type="NCBI Taxonomy" id="396014"/>
    <lineage>
        <taxon>Bacteria</taxon>
        <taxon>Bacillati</taxon>
        <taxon>Actinomycetota</taxon>
        <taxon>Actinomycetes</taxon>
        <taxon>Micrococcales</taxon>
        <taxon>Dermabacteraceae</taxon>
        <taxon>Brachybacterium</taxon>
    </lineage>
</organism>
<dbReference type="Proteomes" id="UP000023067">
    <property type="component" value="Unassembled WGS sequence"/>
</dbReference>
<feature type="transmembrane region" description="Helical" evidence="1">
    <location>
        <begin position="175"/>
        <end position="198"/>
    </location>
</feature>
<reference evidence="2 3" key="1">
    <citation type="submission" date="2014-02" db="EMBL/GenBank/DDBJ databases">
        <title>Genome sequence of Brachybacterium phenoliresistens strain W13A50.</title>
        <authorList>
            <person name="Wang X."/>
        </authorList>
    </citation>
    <scope>NUCLEOTIDE SEQUENCE [LARGE SCALE GENOMIC DNA]</scope>
    <source>
        <strain evidence="2 3">W13A50</strain>
    </source>
</reference>
<dbReference type="RefSeq" id="WP_084148237.1">
    <property type="nucleotide sequence ID" value="NZ_KK069989.1"/>
</dbReference>
<feature type="transmembrane region" description="Helical" evidence="1">
    <location>
        <begin position="144"/>
        <end position="163"/>
    </location>
</feature>
<comment type="caution">
    <text evidence="2">The sequence shown here is derived from an EMBL/GenBank/DDBJ whole genome shotgun (WGS) entry which is preliminary data.</text>
</comment>
<dbReference type="Pfam" id="PF14808">
    <property type="entry name" value="TMEM164"/>
    <property type="match status" value="1"/>
</dbReference>
<keyword evidence="1" id="KW-0812">Transmembrane</keyword>
<evidence type="ECO:0000256" key="1">
    <source>
        <dbReference type="SAM" id="Phobius"/>
    </source>
</evidence>
<feature type="transmembrane region" description="Helical" evidence="1">
    <location>
        <begin position="24"/>
        <end position="44"/>
    </location>
</feature>
<dbReference type="STRING" id="396014.BF93_11425"/>
<dbReference type="AlphaFoldDB" id="Z9JVK4"/>
<name>Z9JVK4_9MICO</name>
<dbReference type="EMBL" id="JDYK01000003">
    <property type="protein sequence ID" value="EWS82229.1"/>
    <property type="molecule type" value="Genomic_DNA"/>
</dbReference>
<dbReference type="HOGENOM" id="CLU_088526_0_0_11"/>
<accession>Z9JVK4</accession>
<keyword evidence="1" id="KW-0472">Membrane</keyword>
<feature type="transmembrane region" description="Helical" evidence="1">
    <location>
        <begin position="56"/>
        <end position="77"/>
    </location>
</feature>
<gene>
    <name evidence="2" type="ORF">BF93_11425</name>
</gene>
<evidence type="ECO:0000313" key="2">
    <source>
        <dbReference type="EMBL" id="EWS82229.1"/>
    </source>
</evidence>
<proteinExistence type="predicted"/>
<dbReference type="eggNOG" id="COG5522">
    <property type="taxonomic scope" value="Bacteria"/>
</dbReference>
<keyword evidence="3" id="KW-1185">Reference proteome</keyword>